<organism evidence="2 3">
    <name type="scientific">Croceitalea marina</name>
    <dbReference type="NCBI Taxonomy" id="1775166"/>
    <lineage>
        <taxon>Bacteria</taxon>
        <taxon>Pseudomonadati</taxon>
        <taxon>Bacteroidota</taxon>
        <taxon>Flavobacteriia</taxon>
        <taxon>Flavobacteriales</taxon>
        <taxon>Flavobacteriaceae</taxon>
        <taxon>Croceitalea</taxon>
    </lineage>
</organism>
<protein>
    <recommendedName>
        <fullName evidence="4">Tetratricopeptide repeat protein</fullName>
    </recommendedName>
</protein>
<feature type="chain" id="PRO_5046401407" description="Tetratricopeptide repeat protein" evidence="1">
    <location>
        <begin position="24"/>
        <end position="321"/>
    </location>
</feature>
<evidence type="ECO:0000313" key="2">
    <source>
        <dbReference type="EMBL" id="MFD2586030.1"/>
    </source>
</evidence>
<proteinExistence type="predicted"/>
<name>A0ABW5MS40_9FLAO</name>
<dbReference type="RefSeq" id="WP_377765673.1">
    <property type="nucleotide sequence ID" value="NZ_JBHULB010000006.1"/>
</dbReference>
<comment type="caution">
    <text evidence="2">The sequence shown here is derived from an EMBL/GenBank/DDBJ whole genome shotgun (WGS) entry which is preliminary data.</text>
</comment>
<sequence>MRKNILITVPLLFVLAYIGTAQVDPSTTIFKKAFSFDFKTVKSQYEASLNNGYEGDSLFYDLWYRGLKLEKNKHYIDATEKYEKALHVERSEVSSYEVKFSIGRLELLKGLPAKGTTFLYEFISEAQKEIDGENMMWSLTEKGKKQLNKKIELAEELLVFARDNKEIFEVNLPKQSAKKDNPFRKPAEKFLNRLRKGSELSSYFGDSWTLKYYKDDRCEGMTMGRLGDLTAHQIDSDIEITLNNDGYGWGNCERKGHSSYVYQFNLKQLVKDWNRYEITDGRQMELHIFYIMGGGESDYIKIYFNEQNLIVKLEYRSEDPG</sequence>
<evidence type="ECO:0008006" key="4">
    <source>
        <dbReference type="Google" id="ProtNLM"/>
    </source>
</evidence>
<dbReference type="EMBL" id="JBHULB010000006">
    <property type="protein sequence ID" value="MFD2586030.1"/>
    <property type="molecule type" value="Genomic_DNA"/>
</dbReference>
<keyword evidence="3" id="KW-1185">Reference proteome</keyword>
<accession>A0ABW5MS40</accession>
<dbReference type="Proteomes" id="UP001597526">
    <property type="component" value="Unassembled WGS sequence"/>
</dbReference>
<reference evidence="3" key="1">
    <citation type="journal article" date="2019" name="Int. J. Syst. Evol. Microbiol.">
        <title>The Global Catalogue of Microorganisms (GCM) 10K type strain sequencing project: providing services to taxonomists for standard genome sequencing and annotation.</title>
        <authorList>
            <consortium name="The Broad Institute Genomics Platform"/>
            <consortium name="The Broad Institute Genome Sequencing Center for Infectious Disease"/>
            <person name="Wu L."/>
            <person name="Ma J."/>
        </authorList>
    </citation>
    <scope>NUCLEOTIDE SEQUENCE [LARGE SCALE GENOMIC DNA]</scope>
    <source>
        <strain evidence="3">KCTC 52368</strain>
    </source>
</reference>
<evidence type="ECO:0000256" key="1">
    <source>
        <dbReference type="SAM" id="SignalP"/>
    </source>
</evidence>
<feature type="signal peptide" evidence="1">
    <location>
        <begin position="1"/>
        <end position="23"/>
    </location>
</feature>
<evidence type="ECO:0000313" key="3">
    <source>
        <dbReference type="Proteomes" id="UP001597526"/>
    </source>
</evidence>
<gene>
    <name evidence="2" type="ORF">ACFSQJ_03765</name>
</gene>
<keyword evidence="1" id="KW-0732">Signal</keyword>